<sequence length="187" mass="20566">MDDNVGMLAGEWDFDPAHTRIGFSARHAMVTSVRGAFNEVTGHLVVDPEDLSASSAHVVVQVASIDTRNSQRDAHLRSADFFDVDVWPTIEFTSTAIEEVEDSAYAVTGDLRIRDITRQVMIPVTLIGVHRDATGALRAGFEGSRRLNRRDFGLEWNVALDTGGVLVSERISLELEISAVKREDSAQ</sequence>
<feature type="domain" description="Lipid/polyisoprenoid-binding YceI-like" evidence="2">
    <location>
        <begin position="11"/>
        <end position="180"/>
    </location>
</feature>
<evidence type="ECO:0000313" key="4">
    <source>
        <dbReference type="Proteomes" id="UP000224915"/>
    </source>
</evidence>
<protein>
    <submittedName>
        <fullName evidence="3">Polyisoprenoid-binding protein YceI</fullName>
    </submittedName>
</protein>
<reference evidence="3 4" key="1">
    <citation type="submission" date="2017-10" db="EMBL/GenBank/DDBJ databases">
        <title>Sequencing the genomes of 1000 actinobacteria strains.</title>
        <authorList>
            <person name="Klenk H.-P."/>
        </authorList>
    </citation>
    <scope>NUCLEOTIDE SEQUENCE [LARGE SCALE GENOMIC DNA]</scope>
    <source>
        <strain evidence="3 4">DSM 21801</strain>
    </source>
</reference>
<accession>A0A2A9D2E8</accession>
<name>A0A2A9D2E8_9MICO</name>
<gene>
    <name evidence="3" type="ORF">ATL40_2155</name>
</gene>
<dbReference type="AlphaFoldDB" id="A0A2A9D2E8"/>
<comment type="similarity">
    <text evidence="1">Belongs to the UPF0312 family.</text>
</comment>
<evidence type="ECO:0000259" key="2">
    <source>
        <dbReference type="SMART" id="SM00867"/>
    </source>
</evidence>
<keyword evidence="4" id="KW-1185">Reference proteome</keyword>
<dbReference type="Proteomes" id="UP000224915">
    <property type="component" value="Unassembled WGS sequence"/>
</dbReference>
<dbReference type="PANTHER" id="PTHR34406">
    <property type="entry name" value="PROTEIN YCEI"/>
    <property type="match status" value="1"/>
</dbReference>
<organism evidence="3 4">
    <name type="scientific">Serinibacter salmoneus</name>
    <dbReference type="NCBI Taxonomy" id="556530"/>
    <lineage>
        <taxon>Bacteria</taxon>
        <taxon>Bacillati</taxon>
        <taxon>Actinomycetota</taxon>
        <taxon>Actinomycetes</taxon>
        <taxon>Micrococcales</taxon>
        <taxon>Beutenbergiaceae</taxon>
        <taxon>Serinibacter</taxon>
    </lineage>
</organism>
<dbReference type="InterPro" id="IPR036761">
    <property type="entry name" value="TTHA0802/YceI-like_sf"/>
</dbReference>
<dbReference type="Pfam" id="PF04264">
    <property type="entry name" value="YceI"/>
    <property type="match status" value="1"/>
</dbReference>
<dbReference type="OrthoDB" id="9811006at2"/>
<dbReference type="Gene3D" id="2.40.128.110">
    <property type="entry name" value="Lipid/polyisoprenoid-binding, YceI-like"/>
    <property type="match status" value="1"/>
</dbReference>
<dbReference type="PANTHER" id="PTHR34406:SF1">
    <property type="entry name" value="PROTEIN YCEI"/>
    <property type="match status" value="1"/>
</dbReference>
<dbReference type="InterPro" id="IPR007372">
    <property type="entry name" value="Lipid/polyisoprenoid-bd_YceI"/>
</dbReference>
<dbReference type="RefSeq" id="WP_098469503.1">
    <property type="nucleotide sequence ID" value="NZ_PDJD01000001.1"/>
</dbReference>
<dbReference type="SUPFAM" id="SSF101874">
    <property type="entry name" value="YceI-like"/>
    <property type="match status" value="1"/>
</dbReference>
<evidence type="ECO:0000313" key="3">
    <source>
        <dbReference type="EMBL" id="PFG20551.1"/>
    </source>
</evidence>
<proteinExistence type="inferred from homology"/>
<dbReference type="EMBL" id="PDJD01000001">
    <property type="protein sequence ID" value="PFG20551.1"/>
    <property type="molecule type" value="Genomic_DNA"/>
</dbReference>
<evidence type="ECO:0000256" key="1">
    <source>
        <dbReference type="ARBA" id="ARBA00008812"/>
    </source>
</evidence>
<comment type="caution">
    <text evidence="3">The sequence shown here is derived from an EMBL/GenBank/DDBJ whole genome shotgun (WGS) entry which is preliminary data.</text>
</comment>
<dbReference type="SMART" id="SM00867">
    <property type="entry name" value="YceI"/>
    <property type="match status" value="1"/>
</dbReference>